<feature type="transmembrane region" description="Helical" evidence="7">
    <location>
        <begin position="268"/>
        <end position="291"/>
    </location>
</feature>
<dbReference type="Gene3D" id="1.10.3720.10">
    <property type="entry name" value="MetI-like"/>
    <property type="match status" value="1"/>
</dbReference>
<name>A0AA41QRQ6_9HYPH</name>
<dbReference type="AlphaFoldDB" id="A0AA41QRQ6"/>
<feature type="transmembrane region" description="Helical" evidence="7">
    <location>
        <begin position="27"/>
        <end position="52"/>
    </location>
</feature>
<proteinExistence type="inferred from homology"/>
<dbReference type="InterPro" id="IPR035906">
    <property type="entry name" value="MetI-like_sf"/>
</dbReference>
<feature type="transmembrane region" description="Helical" evidence="7">
    <location>
        <begin position="164"/>
        <end position="181"/>
    </location>
</feature>
<evidence type="ECO:0000256" key="2">
    <source>
        <dbReference type="ARBA" id="ARBA00022448"/>
    </source>
</evidence>
<dbReference type="CDD" id="cd06261">
    <property type="entry name" value="TM_PBP2"/>
    <property type="match status" value="1"/>
</dbReference>
<dbReference type="GO" id="GO:0005886">
    <property type="term" value="C:plasma membrane"/>
    <property type="evidence" value="ECO:0007669"/>
    <property type="project" value="UniProtKB-SubCell"/>
</dbReference>
<evidence type="ECO:0000313" key="9">
    <source>
        <dbReference type="EMBL" id="MCI0128799.1"/>
    </source>
</evidence>
<dbReference type="EMBL" id="JALAZD010000003">
    <property type="protein sequence ID" value="MCI0128799.1"/>
    <property type="molecule type" value="Genomic_DNA"/>
</dbReference>
<keyword evidence="3" id="KW-1003">Cell membrane</keyword>
<feature type="domain" description="ABC transmembrane type-1" evidence="8">
    <location>
        <begin position="96"/>
        <end position="285"/>
    </location>
</feature>
<comment type="subcellular location">
    <subcellularLocation>
        <location evidence="1 7">Cell membrane</location>
        <topology evidence="1 7">Multi-pass membrane protein</topology>
    </subcellularLocation>
</comment>
<keyword evidence="2 7" id="KW-0813">Transport</keyword>
<evidence type="ECO:0000256" key="1">
    <source>
        <dbReference type="ARBA" id="ARBA00004651"/>
    </source>
</evidence>
<keyword evidence="10" id="KW-1185">Reference proteome</keyword>
<dbReference type="PANTHER" id="PTHR43744:SF3">
    <property type="entry name" value="LACTOSE TRANSPORT SYSTEM PERMEASE PROTEIN LACG"/>
    <property type="match status" value="1"/>
</dbReference>
<dbReference type="SUPFAM" id="SSF161098">
    <property type="entry name" value="MetI-like"/>
    <property type="match status" value="1"/>
</dbReference>
<evidence type="ECO:0000256" key="6">
    <source>
        <dbReference type="ARBA" id="ARBA00023136"/>
    </source>
</evidence>
<evidence type="ECO:0000256" key="5">
    <source>
        <dbReference type="ARBA" id="ARBA00022989"/>
    </source>
</evidence>
<reference evidence="9" key="1">
    <citation type="submission" date="2022-03" db="EMBL/GenBank/DDBJ databases">
        <title>The complete genome sequence of a Methyloterrigena soli.</title>
        <authorList>
            <person name="Zi Z."/>
        </authorList>
    </citation>
    <scope>NUCLEOTIDE SEQUENCE</scope>
    <source>
        <strain evidence="9">M48</strain>
    </source>
</reference>
<dbReference type="GO" id="GO:0055085">
    <property type="term" value="P:transmembrane transport"/>
    <property type="evidence" value="ECO:0007669"/>
    <property type="project" value="InterPro"/>
</dbReference>
<keyword evidence="4 7" id="KW-0812">Transmembrane</keyword>
<comment type="caution">
    <text evidence="9">The sequence shown here is derived from an EMBL/GenBank/DDBJ whole genome shotgun (WGS) entry which is preliminary data.</text>
</comment>
<protein>
    <submittedName>
        <fullName evidence="9">Carbohydrate ABC transporter permease</fullName>
    </submittedName>
</protein>
<dbReference type="PROSITE" id="PS50928">
    <property type="entry name" value="ABC_TM1"/>
    <property type="match status" value="1"/>
</dbReference>
<evidence type="ECO:0000256" key="4">
    <source>
        <dbReference type="ARBA" id="ARBA00022692"/>
    </source>
</evidence>
<comment type="similarity">
    <text evidence="7">Belongs to the binding-protein-dependent transport system permease family.</text>
</comment>
<feature type="transmembrane region" description="Helical" evidence="7">
    <location>
        <begin position="95"/>
        <end position="119"/>
    </location>
</feature>
<feature type="transmembrane region" description="Helical" evidence="7">
    <location>
        <begin position="218"/>
        <end position="236"/>
    </location>
</feature>
<dbReference type="Pfam" id="PF00528">
    <property type="entry name" value="BPD_transp_1"/>
    <property type="match status" value="1"/>
</dbReference>
<evidence type="ECO:0000256" key="7">
    <source>
        <dbReference type="RuleBase" id="RU363032"/>
    </source>
</evidence>
<evidence type="ECO:0000256" key="3">
    <source>
        <dbReference type="ARBA" id="ARBA00022475"/>
    </source>
</evidence>
<organism evidence="9 10">
    <name type="scientific">Paradevosia shaoguanensis</name>
    <dbReference type="NCBI Taxonomy" id="1335043"/>
    <lineage>
        <taxon>Bacteria</taxon>
        <taxon>Pseudomonadati</taxon>
        <taxon>Pseudomonadota</taxon>
        <taxon>Alphaproteobacteria</taxon>
        <taxon>Hyphomicrobiales</taxon>
        <taxon>Devosiaceae</taxon>
        <taxon>Paradevosia</taxon>
    </lineage>
</organism>
<dbReference type="InterPro" id="IPR000515">
    <property type="entry name" value="MetI-like"/>
</dbReference>
<evidence type="ECO:0000259" key="8">
    <source>
        <dbReference type="PROSITE" id="PS50928"/>
    </source>
</evidence>
<dbReference type="PANTHER" id="PTHR43744">
    <property type="entry name" value="ABC TRANSPORTER PERMEASE PROTEIN MG189-RELATED-RELATED"/>
    <property type="match status" value="1"/>
</dbReference>
<gene>
    <name evidence="9" type="ORF">ML536_18350</name>
</gene>
<evidence type="ECO:0000313" key="10">
    <source>
        <dbReference type="Proteomes" id="UP001156140"/>
    </source>
</evidence>
<keyword evidence="5 7" id="KW-1133">Transmembrane helix</keyword>
<sequence>MTENIETNMQALAQPAAASAIREKRDFVSWIGTGSLLLITFLFAFPVVWAALTSLKSTASVIATRYPLSFWSFFPPQPTLENYASLFNELKFGQYIMNTAIASGGQVALVVLTSTLAGYAFARLRFPGRDLIFGLTLLTAFIPLEVILVPLYQVVSGLGLTSTYPALFLPFAAQPFGIYLMRQTFAQIPRELDDAARVDGAGTWRIFFRVALPNVKPALATLVLIQFIWSWNAYLWPLVIMQDPNKQIVQVMLAGLKSSPNYSLDGPLFAGLTFVTVPLIVTAIVLQRYYVRGLMTSGIR</sequence>
<keyword evidence="6 7" id="KW-0472">Membrane</keyword>
<accession>A0AA41QRQ6</accession>
<dbReference type="Proteomes" id="UP001156140">
    <property type="component" value="Unassembled WGS sequence"/>
</dbReference>
<dbReference type="RefSeq" id="WP_281736873.1">
    <property type="nucleotide sequence ID" value="NZ_JAKETQ010000003.1"/>
</dbReference>
<feature type="transmembrane region" description="Helical" evidence="7">
    <location>
        <begin position="131"/>
        <end position="152"/>
    </location>
</feature>